<dbReference type="RefSeq" id="WP_379757339.1">
    <property type="nucleotide sequence ID" value="NZ_JBHSMR010000013.1"/>
</dbReference>
<name>A0ABW0MRT6_9BURK</name>
<evidence type="ECO:0000259" key="3">
    <source>
        <dbReference type="PROSITE" id="PS50110"/>
    </source>
</evidence>
<protein>
    <submittedName>
        <fullName evidence="4">Response regulator</fullName>
    </submittedName>
</protein>
<feature type="modified residue" description="4-aspartylphosphate" evidence="2">
    <location>
        <position position="89"/>
    </location>
</feature>
<dbReference type="Pfam" id="PF00072">
    <property type="entry name" value="Response_reg"/>
    <property type="match status" value="1"/>
</dbReference>
<keyword evidence="1 2" id="KW-0597">Phosphoprotein</keyword>
<organism evidence="4 5">
    <name type="scientific">Massilia suwonensis</name>
    <dbReference type="NCBI Taxonomy" id="648895"/>
    <lineage>
        <taxon>Bacteria</taxon>
        <taxon>Pseudomonadati</taxon>
        <taxon>Pseudomonadota</taxon>
        <taxon>Betaproteobacteria</taxon>
        <taxon>Burkholderiales</taxon>
        <taxon>Oxalobacteraceae</taxon>
        <taxon>Telluria group</taxon>
        <taxon>Massilia</taxon>
    </lineage>
</organism>
<dbReference type="PANTHER" id="PTHR44591">
    <property type="entry name" value="STRESS RESPONSE REGULATOR PROTEIN 1"/>
    <property type="match status" value="1"/>
</dbReference>
<evidence type="ECO:0000313" key="5">
    <source>
        <dbReference type="Proteomes" id="UP001596101"/>
    </source>
</evidence>
<evidence type="ECO:0000256" key="1">
    <source>
        <dbReference type="ARBA" id="ARBA00022553"/>
    </source>
</evidence>
<feature type="domain" description="Response regulatory" evidence="3">
    <location>
        <begin position="39"/>
        <end position="150"/>
    </location>
</feature>
<sequence>MSVAMHIHRLSPNTIPPGVKGRDASAEDDFAGNAGLVRKVLVVDDEEDLADLAEALLRSRGLEVVVAYSAMDALRLLGSESDIDAVFSDVMMPGMNGLQLADAVAEFYPRVKIVLTSGFTVPEMMVDRARSYPFTTKPYRLDTIMQLLRS</sequence>
<dbReference type="InterPro" id="IPR011006">
    <property type="entry name" value="CheY-like_superfamily"/>
</dbReference>
<comment type="caution">
    <text evidence="4">The sequence shown here is derived from an EMBL/GenBank/DDBJ whole genome shotgun (WGS) entry which is preliminary data.</text>
</comment>
<evidence type="ECO:0000313" key="4">
    <source>
        <dbReference type="EMBL" id="MFC5479588.1"/>
    </source>
</evidence>
<dbReference type="Gene3D" id="3.40.50.2300">
    <property type="match status" value="1"/>
</dbReference>
<dbReference type="Proteomes" id="UP001596101">
    <property type="component" value="Unassembled WGS sequence"/>
</dbReference>
<evidence type="ECO:0000256" key="2">
    <source>
        <dbReference type="PROSITE-ProRule" id="PRU00169"/>
    </source>
</evidence>
<dbReference type="InterPro" id="IPR050595">
    <property type="entry name" value="Bact_response_regulator"/>
</dbReference>
<proteinExistence type="predicted"/>
<dbReference type="PROSITE" id="PS50110">
    <property type="entry name" value="RESPONSE_REGULATORY"/>
    <property type="match status" value="1"/>
</dbReference>
<dbReference type="InterPro" id="IPR001789">
    <property type="entry name" value="Sig_transdc_resp-reg_receiver"/>
</dbReference>
<dbReference type="EMBL" id="JBHSMR010000013">
    <property type="protein sequence ID" value="MFC5479588.1"/>
    <property type="molecule type" value="Genomic_DNA"/>
</dbReference>
<keyword evidence="5" id="KW-1185">Reference proteome</keyword>
<gene>
    <name evidence="4" type="ORF">ACFPQ5_15435</name>
</gene>
<accession>A0ABW0MRT6</accession>
<dbReference type="PANTHER" id="PTHR44591:SF21">
    <property type="entry name" value="TWO-COMPONENT RESPONSE REGULATOR"/>
    <property type="match status" value="1"/>
</dbReference>
<dbReference type="SUPFAM" id="SSF52172">
    <property type="entry name" value="CheY-like"/>
    <property type="match status" value="1"/>
</dbReference>
<dbReference type="SMART" id="SM00448">
    <property type="entry name" value="REC"/>
    <property type="match status" value="1"/>
</dbReference>
<reference evidence="5" key="1">
    <citation type="journal article" date="2019" name="Int. J. Syst. Evol. Microbiol.">
        <title>The Global Catalogue of Microorganisms (GCM) 10K type strain sequencing project: providing services to taxonomists for standard genome sequencing and annotation.</title>
        <authorList>
            <consortium name="The Broad Institute Genomics Platform"/>
            <consortium name="The Broad Institute Genome Sequencing Center for Infectious Disease"/>
            <person name="Wu L."/>
            <person name="Ma J."/>
        </authorList>
    </citation>
    <scope>NUCLEOTIDE SEQUENCE [LARGE SCALE GENOMIC DNA]</scope>
    <source>
        <strain evidence="5">CCUG 43111</strain>
    </source>
</reference>